<dbReference type="Proteomes" id="UP001272242">
    <property type="component" value="Unassembled WGS sequence"/>
</dbReference>
<evidence type="ECO:0000313" key="1">
    <source>
        <dbReference type="EMBL" id="MDY3563390.1"/>
    </source>
</evidence>
<comment type="caution">
    <text evidence="1">The sequence shown here is derived from an EMBL/GenBank/DDBJ whole genome shotgun (WGS) entry which is preliminary data.</text>
</comment>
<organism evidence="1 2">
    <name type="scientific">Gemmata algarum</name>
    <dbReference type="NCBI Taxonomy" id="2975278"/>
    <lineage>
        <taxon>Bacteria</taxon>
        <taxon>Pseudomonadati</taxon>
        <taxon>Planctomycetota</taxon>
        <taxon>Planctomycetia</taxon>
        <taxon>Gemmatales</taxon>
        <taxon>Gemmataceae</taxon>
        <taxon>Gemmata</taxon>
    </lineage>
</organism>
<evidence type="ECO:0000313" key="2">
    <source>
        <dbReference type="Proteomes" id="UP001272242"/>
    </source>
</evidence>
<keyword evidence="2" id="KW-1185">Reference proteome</keyword>
<gene>
    <name evidence="1" type="ORF">R5W23_004893</name>
</gene>
<dbReference type="EMBL" id="JAXBLV010000237">
    <property type="protein sequence ID" value="MDY3563390.1"/>
    <property type="molecule type" value="Genomic_DNA"/>
</dbReference>
<sequence length="56" mass="6067">MTDDFVSEHDLRDLGLEPALVRVLCPHATEYRALDGSRCWAAADLAPLLGAEGGDR</sequence>
<accession>A0ABU5F7Z1</accession>
<dbReference type="RefSeq" id="WP_320689597.1">
    <property type="nucleotide sequence ID" value="NZ_JAXBLV010000237.1"/>
</dbReference>
<proteinExistence type="predicted"/>
<name>A0ABU5F7Z1_9BACT</name>
<protein>
    <submittedName>
        <fullName evidence="1">Uncharacterized protein</fullName>
    </submittedName>
</protein>
<reference evidence="2" key="1">
    <citation type="journal article" date="2023" name="Mar. Drugs">
        <title>Gemmata algarum, a Novel Planctomycete Isolated from an Algal Mat, Displays Antimicrobial Activity.</title>
        <authorList>
            <person name="Kumar G."/>
            <person name="Kallscheuer N."/>
            <person name="Kashif M."/>
            <person name="Ahamad S."/>
            <person name="Jagadeeshwari U."/>
            <person name="Pannikurungottu S."/>
            <person name="Haufschild T."/>
            <person name="Kabuu M."/>
            <person name="Sasikala C."/>
            <person name="Jogler C."/>
            <person name="Ramana C."/>
        </authorList>
    </citation>
    <scope>NUCLEOTIDE SEQUENCE [LARGE SCALE GENOMIC DNA]</scope>
    <source>
        <strain evidence="2">JC673</strain>
    </source>
</reference>